<dbReference type="OrthoDB" id="9320at2157"/>
<sequence>MGYPLIPDEKGIKIIAEEMEPEKMYYCYHNKKVMLVYKDEQQFLNCYEIEEQEIVDAVKECKNPDEIEKIIEDYLSKTSSIK</sequence>
<evidence type="ECO:0000313" key="2">
    <source>
        <dbReference type="Proteomes" id="UP000266745"/>
    </source>
</evidence>
<name>A0A3G1B046_9ARCH</name>
<keyword evidence="2" id="KW-1185">Reference proteome</keyword>
<organism evidence="1 2">
    <name type="scientific">Candidatus Nitrosotenuis cloacae</name>
    <dbReference type="NCBI Taxonomy" id="1603555"/>
    <lineage>
        <taxon>Archaea</taxon>
        <taxon>Nitrososphaerota</taxon>
        <taxon>Candidatus Nitrosotenuis</taxon>
    </lineage>
</organism>
<dbReference type="Proteomes" id="UP000266745">
    <property type="component" value="Chromosome"/>
</dbReference>
<dbReference type="STRING" id="1603555.SU86_002920"/>
<dbReference type="KEGG" id="tah:SU86_002920"/>
<accession>A0A3G1B046</accession>
<dbReference type="RefSeq" id="WP_048188184.1">
    <property type="nucleotide sequence ID" value="NZ_CP011097.1"/>
</dbReference>
<evidence type="ECO:0000313" key="1">
    <source>
        <dbReference type="EMBL" id="AJZ75500.1"/>
    </source>
</evidence>
<dbReference type="EMBL" id="CP011097">
    <property type="protein sequence ID" value="AJZ75500.1"/>
    <property type="molecule type" value="Genomic_DNA"/>
</dbReference>
<reference evidence="1 2" key="1">
    <citation type="journal article" date="2016" name="Sci. Rep.">
        <title>A novel ammonia-oxidizing archaeon from wastewater treatment plant: Its enrichment, physiological and genomic characteristics.</title>
        <authorList>
            <person name="Li Y."/>
            <person name="Ding K."/>
            <person name="Wen X."/>
            <person name="Zhang B."/>
            <person name="Shen B."/>
            <person name="Yang Y."/>
        </authorList>
    </citation>
    <scope>NUCLEOTIDE SEQUENCE [LARGE SCALE GENOMIC DNA]</scope>
    <source>
        <strain evidence="1 2">SAT1</strain>
    </source>
</reference>
<dbReference type="GeneID" id="24875342"/>
<protein>
    <submittedName>
        <fullName evidence="1">Uncharacterized protein</fullName>
    </submittedName>
</protein>
<proteinExistence type="predicted"/>
<dbReference type="AlphaFoldDB" id="A0A3G1B046"/>
<gene>
    <name evidence="1" type="ORF">SU86_002920</name>
</gene>